<keyword evidence="2" id="KW-0812">Transmembrane</keyword>
<accession>A0AAD1U937</accession>
<comment type="caution">
    <text evidence="3">The sequence shown here is derived from an EMBL/GenBank/DDBJ whole genome shotgun (WGS) entry which is preliminary data.</text>
</comment>
<evidence type="ECO:0000313" key="4">
    <source>
        <dbReference type="Proteomes" id="UP001295684"/>
    </source>
</evidence>
<reference evidence="3" key="1">
    <citation type="submission" date="2023-07" db="EMBL/GenBank/DDBJ databases">
        <authorList>
            <consortium name="AG Swart"/>
            <person name="Singh M."/>
            <person name="Singh A."/>
            <person name="Seah K."/>
            <person name="Emmerich C."/>
        </authorList>
    </citation>
    <scope>NUCLEOTIDE SEQUENCE</scope>
    <source>
        <strain evidence="3">DP1</strain>
    </source>
</reference>
<evidence type="ECO:0000313" key="3">
    <source>
        <dbReference type="EMBL" id="CAI2361339.1"/>
    </source>
</evidence>
<feature type="region of interest" description="Disordered" evidence="1">
    <location>
        <begin position="248"/>
        <end position="277"/>
    </location>
</feature>
<keyword evidence="2" id="KW-0472">Membrane</keyword>
<keyword evidence="4" id="KW-1185">Reference proteome</keyword>
<sequence length="374" mass="39919">MLFVSSVLAGDVTKLARTLASSSPSTCRSCVESSSERWCTEKGITTPSEGDCCDSGDSSGYCSGSNSYVCSNSNNIDSAESQYNGGLILCPTKSSDCGKRNRKLSSSSDSENITESLISSSSVCVYRIYTTSSLVKSVEIEINDSTRATITIFTGPRSKNEYAYKGTLKEADRKSVTVDENNDAYIVVEPSSLLNRVDIDVQASTASLKGKSSAGVVVGILFGVICGLAIVICAAVIVIGVCIKRRKEKSGNSSEGSSEESSEESSEDSPESVSNKTEPNIQLFHETNLQINIGGVPLNASYQIPHPPPLQEAPQYVNPGVDNMDPYMADPPQQIQLDPNMQPPPGNIEGQNNNLPNAPPKKAHKGKFELCVIF</sequence>
<organism evidence="3 4">
    <name type="scientific">Euplotes crassus</name>
    <dbReference type="NCBI Taxonomy" id="5936"/>
    <lineage>
        <taxon>Eukaryota</taxon>
        <taxon>Sar</taxon>
        <taxon>Alveolata</taxon>
        <taxon>Ciliophora</taxon>
        <taxon>Intramacronucleata</taxon>
        <taxon>Spirotrichea</taxon>
        <taxon>Hypotrichia</taxon>
        <taxon>Euplotida</taxon>
        <taxon>Euplotidae</taxon>
        <taxon>Moneuplotes</taxon>
    </lineage>
</organism>
<name>A0AAD1U937_EUPCR</name>
<dbReference type="Proteomes" id="UP001295684">
    <property type="component" value="Unassembled WGS sequence"/>
</dbReference>
<evidence type="ECO:0000256" key="2">
    <source>
        <dbReference type="SAM" id="Phobius"/>
    </source>
</evidence>
<evidence type="ECO:0000256" key="1">
    <source>
        <dbReference type="SAM" id="MobiDB-lite"/>
    </source>
</evidence>
<feature type="transmembrane region" description="Helical" evidence="2">
    <location>
        <begin position="216"/>
        <end position="243"/>
    </location>
</feature>
<dbReference type="EMBL" id="CAMPGE010002532">
    <property type="protein sequence ID" value="CAI2361339.1"/>
    <property type="molecule type" value="Genomic_DNA"/>
</dbReference>
<feature type="region of interest" description="Disordered" evidence="1">
    <location>
        <begin position="343"/>
        <end position="365"/>
    </location>
</feature>
<gene>
    <name evidence="3" type="ORF">ECRASSUSDP1_LOCUS2650</name>
</gene>
<feature type="compositionally biased region" description="Acidic residues" evidence="1">
    <location>
        <begin position="257"/>
        <end position="270"/>
    </location>
</feature>
<keyword evidence="2" id="KW-1133">Transmembrane helix</keyword>
<proteinExistence type="predicted"/>
<protein>
    <submittedName>
        <fullName evidence="3">Uncharacterized protein</fullName>
    </submittedName>
</protein>
<dbReference type="AlphaFoldDB" id="A0AAD1U937"/>